<dbReference type="EMBL" id="JAEMNV010000003">
    <property type="protein sequence ID" value="MBJ8339463.1"/>
    <property type="molecule type" value="Genomic_DNA"/>
</dbReference>
<evidence type="ECO:0000313" key="3">
    <source>
        <dbReference type="Proteomes" id="UP000655868"/>
    </source>
</evidence>
<evidence type="ECO:0000313" key="2">
    <source>
        <dbReference type="EMBL" id="MBJ8339463.1"/>
    </source>
</evidence>
<gene>
    <name evidence="2" type="ORF">JGU71_11250</name>
</gene>
<keyword evidence="1" id="KW-1133">Transmembrane helix</keyword>
<name>A0A934NQB5_9NOCA</name>
<dbReference type="Proteomes" id="UP000655868">
    <property type="component" value="Unassembled WGS sequence"/>
</dbReference>
<sequence length="157" mass="17277">MTLTTLMRIFAVSQAVMLSAWFGIMMYSIIFVQRFQLRSAEPDAVEDIFQQIAHGARKMALQTIAVIAVTGTGLAVTRALITPGPSAEWIVLMCVKLVLFLVACATFVYQSWWVWPKRIFAPPDEMPRVRIEFLAAAIVIAVSLGSMIAVDVLAASV</sequence>
<keyword evidence="1" id="KW-0472">Membrane</keyword>
<protein>
    <submittedName>
        <fullName evidence="2">Uncharacterized protein</fullName>
    </submittedName>
</protein>
<comment type="caution">
    <text evidence="2">The sequence shown here is derived from an EMBL/GenBank/DDBJ whole genome shotgun (WGS) entry which is preliminary data.</text>
</comment>
<feature type="transmembrane region" description="Helical" evidence="1">
    <location>
        <begin position="59"/>
        <end position="81"/>
    </location>
</feature>
<feature type="transmembrane region" description="Helical" evidence="1">
    <location>
        <begin position="6"/>
        <end position="32"/>
    </location>
</feature>
<feature type="transmembrane region" description="Helical" evidence="1">
    <location>
        <begin position="87"/>
        <end position="112"/>
    </location>
</feature>
<evidence type="ECO:0000256" key="1">
    <source>
        <dbReference type="SAM" id="Phobius"/>
    </source>
</evidence>
<dbReference type="RefSeq" id="WP_199704212.1">
    <property type="nucleotide sequence ID" value="NZ_JAEMNV010000003.1"/>
</dbReference>
<dbReference type="AlphaFoldDB" id="A0A934NQB5"/>
<reference evidence="2" key="1">
    <citation type="submission" date="2020-12" db="EMBL/GenBank/DDBJ databases">
        <title>Antrihabitans popcorni sp. nov. and Antrihabitans auranticaus sp. nov., isolated from a larva cave.</title>
        <authorList>
            <person name="Lee S.D."/>
            <person name="Kim I.S."/>
        </authorList>
    </citation>
    <scope>NUCLEOTIDE SEQUENCE</scope>
    <source>
        <strain evidence="2">YC3-6</strain>
    </source>
</reference>
<keyword evidence="3" id="KW-1185">Reference proteome</keyword>
<keyword evidence="1" id="KW-0812">Transmembrane</keyword>
<feature type="transmembrane region" description="Helical" evidence="1">
    <location>
        <begin position="133"/>
        <end position="155"/>
    </location>
</feature>
<accession>A0A934NQB5</accession>
<proteinExistence type="predicted"/>
<organism evidence="2 3">
    <name type="scientific">Antrihabitans stalagmiti</name>
    <dbReference type="NCBI Taxonomy" id="2799499"/>
    <lineage>
        <taxon>Bacteria</taxon>
        <taxon>Bacillati</taxon>
        <taxon>Actinomycetota</taxon>
        <taxon>Actinomycetes</taxon>
        <taxon>Mycobacteriales</taxon>
        <taxon>Nocardiaceae</taxon>
        <taxon>Antrihabitans</taxon>
    </lineage>
</organism>